<feature type="domain" description="RNA polymerase sigma-70 region 2" evidence="6">
    <location>
        <begin position="11"/>
        <end position="74"/>
    </location>
</feature>
<comment type="caution">
    <text evidence="8">The sequence shown here is derived from an EMBL/GenBank/DDBJ whole genome shotgun (WGS) entry which is preliminary data.</text>
</comment>
<dbReference type="Gene3D" id="3.10.450.50">
    <property type="match status" value="1"/>
</dbReference>
<dbReference type="GO" id="GO:0003677">
    <property type="term" value="F:DNA binding"/>
    <property type="evidence" value="ECO:0007669"/>
    <property type="project" value="InterPro"/>
</dbReference>
<dbReference type="SUPFAM" id="SSF88946">
    <property type="entry name" value="Sigma2 domain of RNA polymerase sigma factors"/>
    <property type="match status" value="1"/>
</dbReference>
<dbReference type="InterPro" id="IPR013324">
    <property type="entry name" value="RNA_pol_sigma_r3/r4-like"/>
</dbReference>
<dbReference type="InterPro" id="IPR013325">
    <property type="entry name" value="RNA_pol_sigma_r2"/>
</dbReference>
<accession>A0A010ZKC1</accession>
<evidence type="ECO:0000256" key="4">
    <source>
        <dbReference type="ARBA" id="ARBA00023082"/>
    </source>
</evidence>
<dbReference type="Pfam" id="PF08281">
    <property type="entry name" value="Sigma70_r4_2"/>
    <property type="match status" value="1"/>
</dbReference>
<reference evidence="8 9" key="1">
    <citation type="submission" date="2013-07" db="EMBL/GenBank/DDBJ databases">
        <authorList>
            <consortium name="DOE Joint Genome Institute"/>
            <person name="Eisen J."/>
            <person name="Huntemann M."/>
            <person name="Han J."/>
            <person name="Chen A."/>
            <person name="Kyrpides N."/>
            <person name="Mavromatis K."/>
            <person name="Markowitz V."/>
            <person name="Palaniappan K."/>
            <person name="Ivanova N."/>
            <person name="Schaumberg A."/>
            <person name="Pati A."/>
            <person name="Liolios K."/>
            <person name="Nordberg H.P."/>
            <person name="Cantor M.N."/>
            <person name="Hua S.X."/>
            <person name="Woyke T."/>
        </authorList>
    </citation>
    <scope>NUCLEOTIDE SEQUENCE [LARGE SCALE GENOMIC DNA]</scope>
    <source>
        <strain evidence="8 9">DSM 44712</strain>
    </source>
</reference>
<evidence type="ECO:0000256" key="5">
    <source>
        <dbReference type="ARBA" id="ARBA00023163"/>
    </source>
</evidence>
<dbReference type="HOGENOM" id="CLU_043648_0_0_11"/>
<evidence type="ECO:0000313" key="9">
    <source>
        <dbReference type="Proteomes" id="UP000021053"/>
    </source>
</evidence>
<proteinExistence type="inferred from homology"/>
<comment type="subunit">
    <text evidence="2">Interacts transiently with the RNA polymerase catalytic core formed by RpoA, RpoB, RpoC and RpoZ (2 alpha, 1 beta, 1 beta' and 1 omega subunit) to form the RNA polymerase holoenzyme that can initiate transcription.</text>
</comment>
<evidence type="ECO:0000259" key="6">
    <source>
        <dbReference type="Pfam" id="PF04542"/>
    </source>
</evidence>
<dbReference type="InterPro" id="IPR052704">
    <property type="entry name" value="ECF_Sigma-70_Domain"/>
</dbReference>
<dbReference type="PANTHER" id="PTHR30173:SF36">
    <property type="entry name" value="ECF RNA POLYMERASE SIGMA FACTOR SIGJ"/>
    <property type="match status" value="1"/>
</dbReference>
<dbReference type="NCBIfam" id="TIGR02937">
    <property type="entry name" value="sigma70-ECF"/>
    <property type="match status" value="1"/>
</dbReference>
<dbReference type="NCBIfam" id="NF006089">
    <property type="entry name" value="PRK08241.1"/>
    <property type="match status" value="1"/>
</dbReference>
<keyword evidence="5" id="KW-0804">Transcription</keyword>
<name>A0A010ZKC1_9ACTN</name>
<dbReference type="InterPro" id="IPR013249">
    <property type="entry name" value="RNA_pol_sigma70_r4_t2"/>
</dbReference>
<dbReference type="RefSeq" id="WP_035847546.1">
    <property type="nucleotide sequence ID" value="NZ_KK073874.1"/>
</dbReference>
<dbReference type="Gene3D" id="1.10.1740.10">
    <property type="match status" value="1"/>
</dbReference>
<dbReference type="Proteomes" id="UP000021053">
    <property type="component" value="Unassembled WGS sequence"/>
</dbReference>
<dbReference type="PATRIC" id="fig|927661.3.peg.118"/>
<dbReference type="SUPFAM" id="SSF54427">
    <property type="entry name" value="NTF2-like"/>
    <property type="match status" value="1"/>
</dbReference>
<dbReference type="PANTHER" id="PTHR30173">
    <property type="entry name" value="SIGMA 19 FACTOR"/>
    <property type="match status" value="1"/>
</dbReference>
<dbReference type="SUPFAM" id="SSF88659">
    <property type="entry name" value="Sigma3 and sigma4 domains of RNA polymerase sigma factors"/>
    <property type="match status" value="1"/>
</dbReference>
<dbReference type="InterPro" id="IPR036388">
    <property type="entry name" value="WH-like_DNA-bd_sf"/>
</dbReference>
<dbReference type="InterPro" id="IPR032710">
    <property type="entry name" value="NTF2-like_dom_sf"/>
</dbReference>
<evidence type="ECO:0000256" key="2">
    <source>
        <dbReference type="ARBA" id="ARBA00011344"/>
    </source>
</evidence>
<gene>
    <name evidence="8" type="ORF">CryarDRAFT_0127</name>
</gene>
<dbReference type="EMBL" id="JFBT01000001">
    <property type="protein sequence ID" value="EXG79104.1"/>
    <property type="molecule type" value="Genomic_DNA"/>
</dbReference>
<dbReference type="InterPro" id="IPR007627">
    <property type="entry name" value="RNA_pol_sigma70_r2"/>
</dbReference>
<organism evidence="8 9">
    <name type="scientific">Cryptosporangium arvum DSM 44712</name>
    <dbReference type="NCBI Taxonomy" id="927661"/>
    <lineage>
        <taxon>Bacteria</taxon>
        <taxon>Bacillati</taxon>
        <taxon>Actinomycetota</taxon>
        <taxon>Actinomycetes</taxon>
        <taxon>Cryptosporangiales</taxon>
        <taxon>Cryptosporangiaceae</taxon>
        <taxon>Cryptosporangium</taxon>
    </lineage>
</organism>
<evidence type="ECO:0000256" key="3">
    <source>
        <dbReference type="ARBA" id="ARBA00023015"/>
    </source>
</evidence>
<dbReference type="InterPro" id="IPR014284">
    <property type="entry name" value="RNA_pol_sigma-70_dom"/>
</dbReference>
<evidence type="ECO:0000313" key="8">
    <source>
        <dbReference type="EMBL" id="EXG79104.1"/>
    </source>
</evidence>
<keyword evidence="9" id="KW-1185">Reference proteome</keyword>
<dbReference type="GO" id="GO:0016987">
    <property type="term" value="F:sigma factor activity"/>
    <property type="evidence" value="ECO:0007669"/>
    <property type="project" value="UniProtKB-KW"/>
</dbReference>
<dbReference type="AlphaFoldDB" id="A0A010ZKC1"/>
<sequence length="278" mass="30730">MSDFEAATGAFRRELTAHCYRMLGSWDEAEDAVQETYLRAWRGWAAFEHRASARTWLHRIATNVALSALDGRRRRALPSGLDADEPEAGWIQPSSDDMRLALIAGLQTLTPSQRAVLLLRDVLAFPTPDVAEMLGLTPGAVKSALQRARARLARTAPLRDDVVEPRSPQARRQLDAYLNAFRSADVAGLTEVLREDLVLEVMPGRAWFNGLRECLPVLVEGVGRPGEWRMEPTIANGQPAARVHRFGEPAGVVVLDCRRDGIARISVFGDPTLVARFT</sequence>
<keyword evidence="4" id="KW-0731">Sigma factor</keyword>
<comment type="similarity">
    <text evidence="1">Belongs to the sigma-70 factor family. ECF subfamily.</text>
</comment>
<feature type="domain" description="RNA polymerase sigma factor 70 region 4 type 2" evidence="7">
    <location>
        <begin position="100"/>
        <end position="152"/>
    </location>
</feature>
<keyword evidence="3" id="KW-0805">Transcription regulation</keyword>
<evidence type="ECO:0000259" key="7">
    <source>
        <dbReference type="Pfam" id="PF08281"/>
    </source>
</evidence>
<dbReference type="GO" id="GO:0006352">
    <property type="term" value="P:DNA-templated transcription initiation"/>
    <property type="evidence" value="ECO:0007669"/>
    <property type="project" value="InterPro"/>
</dbReference>
<dbReference type="Gene3D" id="1.10.10.10">
    <property type="entry name" value="Winged helix-like DNA-binding domain superfamily/Winged helix DNA-binding domain"/>
    <property type="match status" value="1"/>
</dbReference>
<evidence type="ECO:0000256" key="1">
    <source>
        <dbReference type="ARBA" id="ARBA00010641"/>
    </source>
</evidence>
<dbReference type="Pfam" id="PF04542">
    <property type="entry name" value="Sigma70_r2"/>
    <property type="match status" value="1"/>
</dbReference>
<protein>
    <submittedName>
        <fullName evidence="8">RNA polymerase sigma factor, sigma-70 family</fullName>
    </submittedName>
</protein>